<evidence type="ECO:0000313" key="7">
    <source>
        <dbReference type="Proteomes" id="UP000186583"/>
    </source>
</evidence>
<organism evidence="6 7">
    <name type="scientific">Colletotrichum chlorophyti</name>
    <dbReference type="NCBI Taxonomy" id="708187"/>
    <lineage>
        <taxon>Eukaryota</taxon>
        <taxon>Fungi</taxon>
        <taxon>Dikarya</taxon>
        <taxon>Ascomycota</taxon>
        <taxon>Pezizomycotina</taxon>
        <taxon>Sordariomycetes</taxon>
        <taxon>Hypocreomycetidae</taxon>
        <taxon>Glomerellales</taxon>
        <taxon>Glomerellaceae</taxon>
        <taxon>Colletotrichum</taxon>
    </lineage>
</organism>
<dbReference type="InterPro" id="IPR014026">
    <property type="entry name" value="UDP-Glc/GDP-Man_DH_dimer"/>
</dbReference>
<dbReference type="PIRSF" id="PIRSF000124">
    <property type="entry name" value="UDPglc_GDPman_dh"/>
    <property type="match status" value="1"/>
</dbReference>
<evidence type="ECO:0000259" key="4">
    <source>
        <dbReference type="Pfam" id="PF00984"/>
    </source>
</evidence>
<dbReference type="GO" id="GO:0016616">
    <property type="term" value="F:oxidoreductase activity, acting on the CH-OH group of donors, NAD or NADP as acceptor"/>
    <property type="evidence" value="ECO:0007669"/>
    <property type="project" value="InterPro"/>
</dbReference>
<dbReference type="Pfam" id="PF03721">
    <property type="entry name" value="UDPG_MGDP_dh_N"/>
    <property type="match status" value="1"/>
</dbReference>
<proteinExistence type="inferred from homology"/>
<sequence length="471" mass="51122">MRVVVEKPSSHSRSLSVPAPVTPPQELLDMKMPLPSFETFKSNLDLPLTPVTPPPEYKEHSFCHDQKALGVPPVVDCNDQPLVAVIGVGYVGTHLVESFSAHYNVLGFDVSERRISEIREELPSDRIRFTTCKTDLLEATHFLISVPTLLKADKSIDTSYLQSAIATVAQHARPGSTVVVESSVAVGMTRSLLGPVAVSHGFYAGMSPERVDPGRVEPPCHAIPKIVSGLDDIIPGSLSSIMRLYNQVFDRLVPVSRTEVAEMMKLYENCQRMMCIAFANEMADACIPHGIDPYEVAAAASSKPFGYMPFTPSLGVGGHCIPVNPYYLLSNSAFPLLESAAEKMSARPAMIARRAIESLAREAKAGAATAHLRPRILVVGVGFKAGQSVLSNSPGVDLVHALAGSGDVDVMFADPLVKQNAVPAATRLADERWNRETLETFDMIIVSCRQTGLDFDVLEQLRGVKVEMWCT</sequence>
<dbReference type="Proteomes" id="UP000186583">
    <property type="component" value="Unassembled WGS sequence"/>
</dbReference>
<comment type="similarity">
    <text evidence="1 2">Belongs to the UDP-glucose/GDP-mannose dehydrogenase family.</text>
</comment>
<dbReference type="InterPro" id="IPR008927">
    <property type="entry name" value="6-PGluconate_DH-like_C_sf"/>
</dbReference>
<evidence type="ECO:0000256" key="2">
    <source>
        <dbReference type="PIRNR" id="PIRNR000124"/>
    </source>
</evidence>
<dbReference type="InterPro" id="IPR036291">
    <property type="entry name" value="NAD(P)-bd_dom_sf"/>
</dbReference>
<dbReference type="OrthoDB" id="5059218at2759"/>
<dbReference type="SUPFAM" id="SSF48179">
    <property type="entry name" value="6-phosphogluconate dehydrogenase C-terminal domain-like"/>
    <property type="match status" value="1"/>
</dbReference>
<dbReference type="InterPro" id="IPR001732">
    <property type="entry name" value="UDP-Glc/GDP-Man_DH_N"/>
</dbReference>
<accession>A0A1Q8S2C6</accession>
<dbReference type="NCBIfam" id="TIGR03026">
    <property type="entry name" value="NDP-sugDHase"/>
    <property type="match status" value="1"/>
</dbReference>
<evidence type="ECO:0000313" key="6">
    <source>
        <dbReference type="EMBL" id="OLN95609.1"/>
    </source>
</evidence>
<dbReference type="PANTHER" id="PTHR43491:SF2">
    <property type="entry name" value="UDP-N-ACETYL-D-MANNOSAMINE DEHYDROGENASE"/>
    <property type="match status" value="1"/>
</dbReference>
<name>A0A1Q8S2C6_9PEZI</name>
<dbReference type="GO" id="GO:0016628">
    <property type="term" value="F:oxidoreductase activity, acting on the CH-CH group of donors, NAD or NADP as acceptor"/>
    <property type="evidence" value="ECO:0007669"/>
    <property type="project" value="InterPro"/>
</dbReference>
<dbReference type="GO" id="GO:0000271">
    <property type="term" value="P:polysaccharide biosynthetic process"/>
    <property type="evidence" value="ECO:0007669"/>
    <property type="project" value="InterPro"/>
</dbReference>
<dbReference type="EMBL" id="MPGH01000034">
    <property type="protein sequence ID" value="OLN95609.1"/>
    <property type="molecule type" value="Genomic_DNA"/>
</dbReference>
<reference evidence="6 7" key="1">
    <citation type="submission" date="2016-11" db="EMBL/GenBank/DDBJ databases">
        <title>Draft Genome Assembly of Colletotrichum chlorophyti a pathogen of herbaceous plants.</title>
        <authorList>
            <person name="Gan P."/>
            <person name="Narusaka M."/>
            <person name="Tsushima A."/>
            <person name="Narusaka Y."/>
            <person name="Takano Y."/>
            <person name="Shirasu K."/>
        </authorList>
    </citation>
    <scope>NUCLEOTIDE SEQUENCE [LARGE SCALE GENOMIC DNA]</scope>
    <source>
        <strain evidence="6 7">NTL11</strain>
    </source>
</reference>
<dbReference type="InterPro" id="IPR017476">
    <property type="entry name" value="UDP-Glc/GDP-Man"/>
</dbReference>
<evidence type="ECO:0000256" key="3">
    <source>
        <dbReference type="SAM" id="MobiDB-lite"/>
    </source>
</evidence>
<evidence type="ECO:0000259" key="5">
    <source>
        <dbReference type="Pfam" id="PF03721"/>
    </source>
</evidence>
<dbReference type="Gene3D" id="3.40.50.720">
    <property type="entry name" value="NAD(P)-binding Rossmann-like Domain"/>
    <property type="match status" value="2"/>
</dbReference>
<dbReference type="SUPFAM" id="SSF52413">
    <property type="entry name" value="UDP-glucose/GDP-mannose dehydrogenase C-terminal domain"/>
    <property type="match status" value="1"/>
</dbReference>
<dbReference type="Pfam" id="PF00984">
    <property type="entry name" value="UDPG_MGDP_dh"/>
    <property type="match status" value="1"/>
</dbReference>
<dbReference type="SUPFAM" id="SSF51735">
    <property type="entry name" value="NAD(P)-binding Rossmann-fold domains"/>
    <property type="match status" value="1"/>
</dbReference>
<gene>
    <name evidence="6" type="ORF">CCHL11_04987</name>
</gene>
<dbReference type="InterPro" id="IPR036220">
    <property type="entry name" value="UDP-Glc/GDP-Man_DH_C_sf"/>
</dbReference>
<keyword evidence="7" id="KW-1185">Reference proteome</keyword>
<dbReference type="PANTHER" id="PTHR43491">
    <property type="entry name" value="UDP-N-ACETYL-D-MANNOSAMINE DEHYDROGENASE"/>
    <property type="match status" value="1"/>
</dbReference>
<dbReference type="AlphaFoldDB" id="A0A1Q8S2C6"/>
<comment type="caution">
    <text evidence="6">The sequence shown here is derived from an EMBL/GenBank/DDBJ whole genome shotgun (WGS) entry which is preliminary data.</text>
</comment>
<feature type="region of interest" description="Disordered" evidence="3">
    <location>
        <begin position="1"/>
        <end position="22"/>
    </location>
</feature>
<feature type="domain" description="UDP-glucose/GDP-mannose dehydrogenase dimerisation" evidence="4">
    <location>
        <begin position="260"/>
        <end position="332"/>
    </location>
</feature>
<protein>
    <submittedName>
        <fullName evidence="6">UDP-N-acetyl-D-glucosamine 6-dehydrogenase 1</fullName>
    </submittedName>
</protein>
<dbReference type="PIRSF" id="PIRSF500136">
    <property type="entry name" value="UDP_ManNAc_DH"/>
    <property type="match status" value="1"/>
</dbReference>
<feature type="domain" description="UDP-glucose/GDP-mannose dehydrogenase N-terminal" evidence="5">
    <location>
        <begin position="83"/>
        <end position="232"/>
    </location>
</feature>
<dbReference type="STRING" id="708187.A0A1Q8S2C6"/>
<evidence type="ECO:0000256" key="1">
    <source>
        <dbReference type="ARBA" id="ARBA00006601"/>
    </source>
</evidence>
<dbReference type="InterPro" id="IPR028359">
    <property type="entry name" value="UDP_ManNAc/GlcNAc_DH"/>
</dbReference>
<dbReference type="GO" id="GO:0051287">
    <property type="term" value="F:NAD binding"/>
    <property type="evidence" value="ECO:0007669"/>
    <property type="project" value="InterPro"/>
</dbReference>